<evidence type="ECO:0000256" key="16">
    <source>
        <dbReference type="SAM" id="SignalP"/>
    </source>
</evidence>
<dbReference type="GO" id="GO:0042632">
    <property type="term" value="P:cholesterol homeostasis"/>
    <property type="evidence" value="ECO:0007669"/>
    <property type="project" value="TreeGrafter"/>
</dbReference>
<feature type="transmembrane region" description="Helical" evidence="15">
    <location>
        <begin position="823"/>
        <end position="843"/>
    </location>
</feature>
<evidence type="ECO:0000256" key="8">
    <source>
        <dbReference type="ARBA" id="ARBA00023098"/>
    </source>
</evidence>
<comment type="similarity">
    <text evidence="2">Belongs to the patched family.</text>
</comment>
<gene>
    <name evidence="18" type="primary">Npc1_0</name>
    <name evidence="18" type="ORF">g.16201</name>
</gene>
<dbReference type="FunFam" id="1.20.1640.10:FF:000010">
    <property type="entry name" value="NPC intracellular cholesterol transporter 1"/>
    <property type="match status" value="1"/>
</dbReference>
<feature type="transmembrane region" description="Helical" evidence="15">
    <location>
        <begin position="1139"/>
        <end position="1157"/>
    </location>
</feature>
<evidence type="ECO:0000256" key="15">
    <source>
        <dbReference type="SAM" id="Phobius"/>
    </source>
</evidence>
<dbReference type="InterPro" id="IPR053956">
    <property type="entry name" value="NPC1_MLD"/>
</dbReference>
<feature type="transmembrane region" description="Helical" evidence="15">
    <location>
        <begin position="272"/>
        <end position="298"/>
    </location>
</feature>
<sequence length="1252" mass="138702">MRTNTVIFTTLCLLIATTSQLSVSQAAEEPHCIWYGQSHMNGNHWLNKPSNAKAQPLNDESAEAVFKRRCPMWYAEYKAAKPEGPLELCCDAAQIHTMGASMAQADGIFARCPICVYNMATSICGMTCAHNQSLFLEAHNKEEIINNVEYKYVAAIDFRIDDDSVKAVYDSCAGVQHTQTGRPVMDLVCGAYNAKTCDHRKWYNFMGDAEASEYVPFPINYQYLNESNNEVRLMLPVKNCSESLEGSYACSCVDCSASCPYMEPPTGEQEGFMIAGLYGITFIVSLVVGGLLMIFILCGSLNICKPKISISSCCAGFSGVNTLLSKMFRSWGHFCANNPVLVLAICSWIIGGLAYGMNYLNVTTDPIELWAGEDSQTRVEKEYFDEHFGPFYRTNQIFAKPLNQTTFTHNTSAGIETFGPAFEKGFLTEVFRLQEQIEGIVTENGVTLADVCYAPMLYPGEKVAIDNCLVQSIYGYFQNSMDEFEKEFVDNNGYKNTYLNQLEDCLRVPMLESCYGPYGGPIEPGISVGGMPKVSADEEPDFQLATGLVLTFLGKNKRYASQLKPNMEWEEAFINFLKNYTSDKMEIAFSAERSIQDAIVELSEGEASTVVISYIVMFVYVAIALGKIRSCVGFFRESKIVLAIAGIIVVMASVVCSLGFWSYLDVTTTMLAIEVIPFLVLAVGVDNIFIMVHAYHRLDRKEYKNVAEAIGVAMGQVGPSILQTAGSEFACFAIGAISNMPAVKTFAMYSAAAILLNFFFQITAFVACMALDERRSESGRFDLFCCFKTSNKGELSDGQDVGILEKICRSFYAPFLLSKPVKIVVLIVFTIVTCLSLMVAPSIELGLDQEMSMPTDSHVVKYFQYMNDLLSMGAPVYWVLKPGLNYTWRDHQNVICGGVQCNNDSVSVQLYKQSRYPEVTYLARSASSWIDDYIDWLGTGDCCKVNATDGTFCPSNSNEDDCVACTREFTEDGLRPTPETFRKYIPYFLSDLPDSECAKAGRASYADAIIYTLDEEGASTILDTYFMQYSTTSTTSIQFYSALREARRIAASINAMFTEKELDVSIFPYCVFFVFYEQYLTIWDDALFSLGLTLLTIFLVTLLITGLDLPSALMVTVMVLIILINMLGMMWVWNITLNAISLVNLVVCIGIGVEFVAHIIRSYKNGSGSTQERAKEALIVTGSSVLSGITLTKFAGIIVLGFSKSQVFQVFYFRMYLGIVLIGAAHGLILLPVILSIFGPSSKKSNKSNNIA</sequence>
<dbReference type="PANTHER" id="PTHR45727">
    <property type="entry name" value="NPC INTRACELLULAR CHOLESTEROL TRANSPORTER 1"/>
    <property type="match status" value="1"/>
</dbReference>
<comment type="catalytic activity">
    <reaction evidence="14">
        <text>cholesterol(in) = cholesterol(out)</text>
        <dbReference type="Rhea" id="RHEA:39747"/>
        <dbReference type="ChEBI" id="CHEBI:16113"/>
    </reaction>
</comment>
<dbReference type="InterPro" id="IPR053958">
    <property type="entry name" value="HMGCR/SNAP/NPC1-like_SSD"/>
</dbReference>
<accession>A0A0A1XIU0</accession>
<dbReference type="Pfam" id="PF22314">
    <property type="entry name" value="NPC1_MLD"/>
    <property type="match status" value="1"/>
</dbReference>
<dbReference type="PANTHER" id="PTHR45727:SF6">
    <property type="entry name" value="NPC INTRACELLULAR CHOLESTEROL TRANSPORTER 1 HOMOLOG 1B"/>
    <property type="match status" value="1"/>
</dbReference>
<dbReference type="GeneID" id="105215585"/>
<keyword evidence="9 15" id="KW-0472">Membrane</keyword>
<dbReference type="RefSeq" id="XP_011187891.1">
    <property type="nucleotide sequence ID" value="XM_011189589.3"/>
</dbReference>
<evidence type="ECO:0000256" key="5">
    <source>
        <dbReference type="ARBA" id="ARBA00022692"/>
    </source>
</evidence>
<dbReference type="GO" id="GO:0030301">
    <property type="term" value="P:cholesterol transport"/>
    <property type="evidence" value="ECO:0007669"/>
    <property type="project" value="UniProtKB-ARBA"/>
</dbReference>
<dbReference type="InterPro" id="IPR032190">
    <property type="entry name" value="NPC1_N"/>
</dbReference>
<dbReference type="PROSITE" id="PS50156">
    <property type="entry name" value="SSD"/>
    <property type="match status" value="1"/>
</dbReference>
<keyword evidence="7 15" id="KW-1133">Transmembrane helix</keyword>
<reference evidence="18" key="2">
    <citation type="journal article" date="2015" name="Gigascience">
        <title>Reconstructing a comprehensive transcriptome assembly of a white-pupal translocated strain of the pest fruit fly Bactrocera cucurbitae.</title>
        <authorList>
            <person name="Sim S.B."/>
            <person name="Calla B."/>
            <person name="Hall B."/>
            <person name="DeRego T."/>
            <person name="Geib S.M."/>
        </authorList>
    </citation>
    <scope>NUCLEOTIDE SEQUENCE</scope>
</reference>
<evidence type="ECO:0000313" key="18">
    <source>
        <dbReference type="EMBL" id="JAD10862.1"/>
    </source>
</evidence>
<feature type="transmembrane region" description="Helical" evidence="15">
    <location>
        <begin position="670"/>
        <end position="694"/>
    </location>
</feature>
<dbReference type="FunFam" id="1.20.1640.10:FF:000008">
    <property type="entry name" value="NPC intracellular cholesterol transporter 1"/>
    <property type="match status" value="1"/>
</dbReference>
<feature type="transmembrane region" description="Helical" evidence="15">
    <location>
        <begin position="746"/>
        <end position="771"/>
    </location>
</feature>
<feature type="chain" id="PRO_5001983718" evidence="16">
    <location>
        <begin position="27"/>
        <end position="1252"/>
    </location>
</feature>
<evidence type="ECO:0000256" key="13">
    <source>
        <dbReference type="ARBA" id="ARBA00023221"/>
    </source>
</evidence>
<protein>
    <submittedName>
        <fullName evidence="18">Niemann-Pick C1 protein</fullName>
    </submittedName>
</protein>
<dbReference type="SUPFAM" id="SSF82866">
    <property type="entry name" value="Multidrug efflux transporter AcrB transmembrane domain"/>
    <property type="match status" value="2"/>
</dbReference>
<dbReference type="Gene3D" id="1.20.1640.10">
    <property type="entry name" value="Multidrug efflux transporter AcrB transmembrane domain"/>
    <property type="match status" value="2"/>
</dbReference>
<feature type="transmembrane region" description="Helical" evidence="15">
    <location>
        <begin position="1215"/>
        <end position="1238"/>
    </location>
</feature>
<feature type="transmembrane region" description="Helical" evidence="15">
    <location>
        <begin position="1178"/>
        <end position="1203"/>
    </location>
</feature>
<keyword evidence="11" id="KW-1207">Sterol metabolism</keyword>
<reference evidence="18" key="1">
    <citation type="submission" date="2014-11" db="EMBL/GenBank/DDBJ databases">
        <authorList>
            <person name="Geib S."/>
        </authorList>
    </citation>
    <scope>NUCLEOTIDE SEQUENCE</scope>
</reference>
<dbReference type="CTD" id="33072"/>
<dbReference type="Pfam" id="PF12349">
    <property type="entry name" value="Sterol-sensing"/>
    <property type="match status" value="1"/>
</dbReference>
<evidence type="ECO:0000256" key="10">
    <source>
        <dbReference type="ARBA" id="ARBA00023157"/>
    </source>
</evidence>
<keyword evidence="6 16" id="KW-0732">Signal</keyword>
<keyword evidence="3" id="KW-0813">Transport</keyword>
<evidence type="ECO:0000256" key="6">
    <source>
        <dbReference type="ARBA" id="ARBA00022729"/>
    </source>
</evidence>
<evidence type="ECO:0000256" key="11">
    <source>
        <dbReference type="ARBA" id="ARBA00023166"/>
    </source>
</evidence>
<feature type="transmembrane region" description="Helical" evidence="15">
    <location>
        <begin position="640"/>
        <end position="664"/>
    </location>
</feature>
<keyword evidence="4" id="KW-0153">Cholesterol metabolism</keyword>
<dbReference type="GO" id="GO:0008203">
    <property type="term" value="P:cholesterol metabolic process"/>
    <property type="evidence" value="ECO:0007669"/>
    <property type="project" value="UniProtKB-KW"/>
</dbReference>
<dbReference type="AlphaFoldDB" id="A0A0A1XIU0"/>
<organism evidence="18">
    <name type="scientific">Zeugodacus cucurbitae</name>
    <name type="common">Melon fruit fly</name>
    <name type="synonym">Bactrocera cucurbitae</name>
    <dbReference type="NCBI Taxonomy" id="28588"/>
    <lineage>
        <taxon>Eukaryota</taxon>
        <taxon>Metazoa</taxon>
        <taxon>Ecdysozoa</taxon>
        <taxon>Arthropoda</taxon>
        <taxon>Hexapoda</taxon>
        <taxon>Insecta</taxon>
        <taxon>Pterygota</taxon>
        <taxon>Neoptera</taxon>
        <taxon>Endopterygota</taxon>
        <taxon>Diptera</taxon>
        <taxon>Brachycera</taxon>
        <taxon>Muscomorpha</taxon>
        <taxon>Tephritoidea</taxon>
        <taxon>Tephritidae</taxon>
        <taxon>Zeugodacus</taxon>
        <taxon>Zeugodacus</taxon>
    </lineage>
</organism>
<dbReference type="GO" id="GO:0015485">
    <property type="term" value="F:cholesterol binding"/>
    <property type="evidence" value="ECO:0007669"/>
    <property type="project" value="TreeGrafter"/>
</dbReference>
<evidence type="ECO:0000256" key="9">
    <source>
        <dbReference type="ARBA" id="ARBA00023136"/>
    </source>
</evidence>
<dbReference type="EMBL" id="GBXI01003430">
    <property type="protein sequence ID" value="JAD10862.1"/>
    <property type="molecule type" value="Transcribed_RNA"/>
</dbReference>
<dbReference type="InterPro" id="IPR000731">
    <property type="entry name" value="SSD"/>
</dbReference>
<keyword evidence="13" id="KW-0753">Steroid metabolism</keyword>
<feature type="transmembrane region" description="Helical" evidence="15">
    <location>
        <begin position="1086"/>
        <end position="1105"/>
    </location>
</feature>
<keyword evidence="12" id="KW-0325">Glycoprotein</keyword>
<feature type="signal peptide" evidence="16">
    <location>
        <begin position="1"/>
        <end position="26"/>
    </location>
</feature>
<name>A0A0A1XIU0_ZEUCU</name>
<proteinExistence type="inferred from homology"/>
<feature type="transmembrane region" description="Helical" evidence="15">
    <location>
        <begin position="334"/>
        <end position="357"/>
    </location>
</feature>
<dbReference type="OrthoDB" id="6510177at2759"/>
<dbReference type="GO" id="GO:0005886">
    <property type="term" value="C:plasma membrane"/>
    <property type="evidence" value="ECO:0007669"/>
    <property type="project" value="TreeGrafter"/>
</dbReference>
<evidence type="ECO:0000256" key="12">
    <source>
        <dbReference type="ARBA" id="ARBA00023180"/>
    </source>
</evidence>
<evidence type="ECO:0000256" key="14">
    <source>
        <dbReference type="ARBA" id="ARBA00034049"/>
    </source>
</evidence>
<feature type="domain" description="SSD" evidence="17">
    <location>
        <begin position="606"/>
        <end position="771"/>
    </location>
</feature>
<dbReference type="GO" id="GO:0030299">
    <property type="term" value="P:intestinal cholesterol absorption"/>
    <property type="evidence" value="ECO:0007669"/>
    <property type="project" value="TreeGrafter"/>
</dbReference>
<evidence type="ECO:0000256" key="2">
    <source>
        <dbReference type="ARBA" id="ARBA00005585"/>
    </source>
</evidence>
<feature type="transmembrane region" description="Helical" evidence="15">
    <location>
        <begin position="1112"/>
        <end position="1133"/>
    </location>
</feature>
<dbReference type="Pfam" id="PF16414">
    <property type="entry name" value="NPC1_N"/>
    <property type="match status" value="1"/>
</dbReference>
<evidence type="ECO:0000259" key="17">
    <source>
        <dbReference type="PROSITE" id="PS50156"/>
    </source>
</evidence>
<keyword evidence="8" id="KW-0443">Lipid metabolism</keyword>
<comment type="subcellular location">
    <subcellularLocation>
        <location evidence="1">Endomembrane system</location>
        <topology evidence="1">Multi-pass membrane protein</topology>
    </subcellularLocation>
</comment>
<evidence type="ECO:0000256" key="3">
    <source>
        <dbReference type="ARBA" id="ARBA00022448"/>
    </source>
</evidence>
<evidence type="ECO:0000256" key="4">
    <source>
        <dbReference type="ARBA" id="ARBA00022548"/>
    </source>
</evidence>
<dbReference type="GO" id="GO:0012505">
    <property type="term" value="C:endomembrane system"/>
    <property type="evidence" value="ECO:0007669"/>
    <property type="project" value="UniProtKB-SubCell"/>
</dbReference>
<evidence type="ECO:0000256" key="1">
    <source>
        <dbReference type="ARBA" id="ARBA00004127"/>
    </source>
</evidence>
<keyword evidence="10" id="KW-1015">Disulfide bond</keyword>
<keyword evidence="5 15" id="KW-0812">Transmembrane</keyword>
<evidence type="ECO:0000256" key="7">
    <source>
        <dbReference type="ARBA" id="ARBA00022989"/>
    </source>
</evidence>
<feature type="transmembrane region" description="Helical" evidence="15">
    <location>
        <begin position="611"/>
        <end position="628"/>
    </location>
</feature>